<keyword evidence="7 9" id="KW-0807">Transducer</keyword>
<dbReference type="EMBL" id="JAFEUP010000003">
    <property type="protein sequence ID" value="MBM7061056.1"/>
    <property type="molecule type" value="Genomic_DNA"/>
</dbReference>
<evidence type="ECO:0000313" key="16">
    <source>
        <dbReference type="EMBL" id="MBM7061056.1"/>
    </source>
</evidence>
<evidence type="ECO:0000256" key="6">
    <source>
        <dbReference type="ARBA" id="ARBA00023136"/>
    </source>
</evidence>
<gene>
    <name evidence="16" type="ORF">JQX08_10085</name>
</gene>
<reference evidence="16 17" key="1">
    <citation type="submission" date="2021-02" db="EMBL/GenBank/DDBJ databases">
        <authorList>
            <person name="Lee D.-H."/>
        </authorList>
    </citation>
    <scope>NUCLEOTIDE SEQUENCE [LARGE SCALE GENOMIC DNA]</scope>
    <source>
        <strain evidence="16 17">UL073</strain>
    </source>
</reference>
<dbReference type="PROSITE" id="PS50885">
    <property type="entry name" value="HAMP"/>
    <property type="match status" value="1"/>
</dbReference>
<dbReference type="CDD" id="cd06225">
    <property type="entry name" value="HAMP"/>
    <property type="match status" value="1"/>
</dbReference>
<dbReference type="Gene3D" id="1.20.1440.210">
    <property type="match status" value="1"/>
</dbReference>
<evidence type="ECO:0000256" key="4">
    <source>
        <dbReference type="ARBA" id="ARBA00022692"/>
    </source>
</evidence>
<comment type="similarity">
    <text evidence="8">Belongs to the methyl-accepting chemotaxis (MCP) protein family.</text>
</comment>
<dbReference type="PANTHER" id="PTHR32089:SF120">
    <property type="entry name" value="METHYL-ACCEPTING CHEMOTAXIS PROTEIN TLPQ"/>
    <property type="match status" value="1"/>
</dbReference>
<keyword evidence="17" id="KW-1185">Reference proteome</keyword>
<feature type="coiled-coil region" evidence="10">
    <location>
        <begin position="129"/>
        <end position="156"/>
    </location>
</feature>
<feature type="domain" description="HBM" evidence="15">
    <location>
        <begin position="45"/>
        <end position="294"/>
    </location>
</feature>
<keyword evidence="2" id="KW-0145">Chemotaxis</keyword>
<keyword evidence="4 11" id="KW-0812">Transmembrane</keyword>
<sequence length="651" mass="70785">MPQLLRTLLNDMPVGQKLLVAFGLVTLLSLAAIGITFQSSNSLLSDSSEGQSIAEINLLLLQARNAERDFAVSPDQGHARRVEDAISKLGKRVAELLRGSDSAAKKRLEQIRVSSEQYLDQFRNFAASSQDAGQALKEMQKQADEARIQFEFVELDMLDSLRESQLNQSTADPATLTQAESASRLMRMLLAIRVLEFAFVEDGGEKRLLEWRDIVQGIAEQVARLKVSGKEEHQDVLQAAEDAVIAYRAAFERYSDRRVANERSSIVMRQLADHVLQQANDTLAAQRKSMEARAHAVIQLLCISAIVILVLAALAGWAVRQLILPPLRQTLEVARVIAAGDLRQTVMPDRRDELGRLGQAMGAMASNLRGLAQRIAAGVEQLHLSAGELQQASLISNEGALAQQRESELAATSTQEMARSAQAVSRHAEQASEAAVQANQQASAGERIVRQSANQIGLLARELDGSRQAIRELHQSSERIGGVLDVIKAVAEQTNLLALNAAIEAARAGEQGRGFAVVADEVRGLAQRTQHSTSEIEQLVAELQSMSASAVQRMTRSAELGQEAVAFGEEAQQALGLITQAVSSIEELNLQIADAATEQSRVADEISQNVERVYSIADQGAHATRRVSDSSADLARLGSELQVLVRQFRTE</sequence>
<feature type="transmembrane region" description="Helical" evidence="11">
    <location>
        <begin position="18"/>
        <end position="37"/>
    </location>
</feature>
<evidence type="ECO:0000259" key="12">
    <source>
        <dbReference type="PROSITE" id="PS50111"/>
    </source>
</evidence>
<evidence type="ECO:0000256" key="1">
    <source>
        <dbReference type="ARBA" id="ARBA00004429"/>
    </source>
</evidence>
<evidence type="ECO:0000256" key="8">
    <source>
        <dbReference type="ARBA" id="ARBA00029447"/>
    </source>
</evidence>
<evidence type="ECO:0000256" key="7">
    <source>
        <dbReference type="ARBA" id="ARBA00023224"/>
    </source>
</evidence>
<accession>A0ABS2ID70</accession>
<dbReference type="Gene3D" id="1.10.287.950">
    <property type="entry name" value="Methyl-accepting chemotaxis protein"/>
    <property type="match status" value="1"/>
</dbReference>
<evidence type="ECO:0000256" key="11">
    <source>
        <dbReference type="SAM" id="Phobius"/>
    </source>
</evidence>
<evidence type="ECO:0000259" key="14">
    <source>
        <dbReference type="PROSITE" id="PS50885"/>
    </source>
</evidence>
<evidence type="ECO:0000256" key="3">
    <source>
        <dbReference type="ARBA" id="ARBA00022519"/>
    </source>
</evidence>
<dbReference type="PROSITE" id="PS50192">
    <property type="entry name" value="T_SNARE"/>
    <property type="match status" value="1"/>
</dbReference>
<evidence type="ECO:0000259" key="13">
    <source>
        <dbReference type="PROSITE" id="PS50192"/>
    </source>
</evidence>
<dbReference type="PANTHER" id="PTHR32089">
    <property type="entry name" value="METHYL-ACCEPTING CHEMOTAXIS PROTEIN MCPB"/>
    <property type="match status" value="1"/>
</dbReference>
<dbReference type="InterPro" id="IPR004089">
    <property type="entry name" value="MCPsignal_dom"/>
</dbReference>
<dbReference type="Proteomes" id="UP000717995">
    <property type="component" value="Unassembled WGS sequence"/>
</dbReference>
<dbReference type="InterPro" id="IPR032255">
    <property type="entry name" value="HBM"/>
</dbReference>
<dbReference type="PROSITE" id="PS51753">
    <property type="entry name" value="HBM"/>
    <property type="match status" value="1"/>
</dbReference>
<dbReference type="SMART" id="SM01358">
    <property type="entry name" value="HBM"/>
    <property type="match status" value="1"/>
</dbReference>
<protein>
    <submittedName>
        <fullName evidence="16">Methyl-accepting chemotaxis protein</fullName>
    </submittedName>
</protein>
<dbReference type="RefSeq" id="WP_205348254.1">
    <property type="nucleotide sequence ID" value="NZ_JAFEUP010000003.1"/>
</dbReference>
<proteinExistence type="inferred from homology"/>
<keyword evidence="5 11" id="KW-1133">Transmembrane helix</keyword>
<evidence type="ECO:0000256" key="10">
    <source>
        <dbReference type="SAM" id="Coils"/>
    </source>
</evidence>
<dbReference type="SUPFAM" id="SSF58104">
    <property type="entry name" value="Methyl-accepting chemotaxis protein (MCP) signaling domain"/>
    <property type="match status" value="1"/>
</dbReference>
<dbReference type="SMART" id="SM00283">
    <property type="entry name" value="MA"/>
    <property type="match status" value="1"/>
</dbReference>
<feature type="domain" description="Methyl-accepting transducer" evidence="12">
    <location>
        <begin position="378"/>
        <end position="614"/>
    </location>
</feature>
<keyword evidence="3" id="KW-1003">Cell membrane</keyword>
<dbReference type="PROSITE" id="PS50111">
    <property type="entry name" value="CHEMOTAXIS_TRANSDUC_2"/>
    <property type="match status" value="1"/>
</dbReference>
<dbReference type="CDD" id="cd11386">
    <property type="entry name" value="MCP_signal"/>
    <property type="match status" value="1"/>
</dbReference>
<feature type="transmembrane region" description="Helical" evidence="11">
    <location>
        <begin position="296"/>
        <end position="319"/>
    </location>
</feature>
<evidence type="ECO:0000256" key="5">
    <source>
        <dbReference type="ARBA" id="ARBA00022989"/>
    </source>
</evidence>
<dbReference type="InterPro" id="IPR003660">
    <property type="entry name" value="HAMP_dom"/>
</dbReference>
<evidence type="ECO:0000259" key="15">
    <source>
        <dbReference type="PROSITE" id="PS51753"/>
    </source>
</evidence>
<keyword evidence="6 11" id="KW-0472">Membrane</keyword>
<comment type="subcellular location">
    <subcellularLocation>
        <location evidence="1">Cell inner membrane</location>
        <topology evidence="1">Multi-pass membrane protein</topology>
    </subcellularLocation>
</comment>
<feature type="domain" description="HAMP" evidence="14">
    <location>
        <begin position="321"/>
        <end position="373"/>
    </location>
</feature>
<organism evidence="16 17">
    <name type="scientific">Zestomonas insulae</name>
    <dbReference type="NCBI Taxonomy" id="2809017"/>
    <lineage>
        <taxon>Bacteria</taxon>
        <taxon>Pseudomonadati</taxon>
        <taxon>Pseudomonadota</taxon>
        <taxon>Gammaproteobacteria</taxon>
        <taxon>Pseudomonadales</taxon>
        <taxon>Pseudomonadaceae</taxon>
        <taxon>Zestomonas</taxon>
    </lineage>
</organism>
<dbReference type="SMART" id="SM00304">
    <property type="entry name" value="HAMP"/>
    <property type="match status" value="1"/>
</dbReference>
<evidence type="ECO:0000256" key="2">
    <source>
        <dbReference type="ARBA" id="ARBA00022500"/>
    </source>
</evidence>
<evidence type="ECO:0000256" key="9">
    <source>
        <dbReference type="PROSITE-ProRule" id="PRU00284"/>
    </source>
</evidence>
<feature type="domain" description="T-SNARE coiled-coil homology" evidence="13">
    <location>
        <begin position="565"/>
        <end position="627"/>
    </location>
</feature>
<dbReference type="Pfam" id="PF00672">
    <property type="entry name" value="HAMP"/>
    <property type="match status" value="1"/>
</dbReference>
<keyword evidence="10" id="KW-0175">Coiled coil</keyword>
<dbReference type="Pfam" id="PF00015">
    <property type="entry name" value="MCPsignal"/>
    <property type="match status" value="1"/>
</dbReference>
<comment type="caution">
    <text evidence="16">The sequence shown here is derived from an EMBL/GenBank/DDBJ whole genome shotgun (WGS) entry which is preliminary data.</text>
</comment>
<keyword evidence="3" id="KW-0997">Cell inner membrane</keyword>
<name>A0ABS2ID70_9GAMM</name>
<evidence type="ECO:0000313" key="17">
    <source>
        <dbReference type="Proteomes" id="UP000717995"/>
    </source>
</evidence>
<dbReference type="Gene3D" id="6.10.340.10">
    <property type="match status" value="1"/>
</dbReference>
<dbReference type="InterPro" id="IPR000727">
    <property type="entry name" value="T_SNARE_dom"/>
</dbReference>